<comment type="caution">
    <text evidence="2">The sequence shown here is derived from an EMBL/GenBank/DDBJ whole genome shotgun (WGS) entry which is preliminary data.</text>
</comment>
<evidence type="ECO:0000256" key="1">
    <source>
        <dbReference type="SAM" id="MobiDB-lite"/>
    </source>
</evidence>
<proteinExistence type="predicted"/>
<accession>A0AAW0DJG2</accession>
<gene>
    <name evidence="2" type="ORF">VNI00_004453</name>
</gene>
<dbReference type="GO" id="GO:0007166">
    <property type="term" value="P:cell surface receptor signaling pathway"/>
    <property type="evidence" value="ECO:0007669"/>
    <property type="project" value="InterPro"/>
</dbReference>
<organism evidence="2 3">
    <name type="scientific">Paramarasmius palmivorus</name>
    <dbReference type="NCBI Taxonomy" id="297713"/>
    <lineage>
        <taxon>Eukaryota</taxon>
        <taxon>Fungi</taxon>
        <taxon>Dikarya</taxon>
        <taxon>Basidiomycota</taxon>
        <taxon>Agaricomycotina</taxon>
        <taxon>Agaricomycetes</taxon>
        <taxon>Agaricomycetidae</taxon>
        <taxon>Agaricales</taxon>
        <taxon>Marasmiineae</taxon>
        <taxon>Marasmiaceae</taxon>
        <taxon>Paramarasmius</taxon>
    </lineage>
</organism>
<dbReference type="AlphaFoldDB" id="A0AAW0DJG2"/>
<dbReference type="InterPro" id="IPR036537">
    <property type="entry name" value="Adaptor_Cbl_N_dom_sf"/>
</dbReference>
<feature type="compositionally biased region" description="Polar residues" evidence="1">
    <location>
        <begin position="270"/>
        <end position="291"/>
    </location>
</feature>
<keyword evidence="3" id="KW-1185">Reference proteome</keyword>
<evidence type="ECO:0008006" key="4">
    <source>
        <dbReference type="Google" id="ProtNLM"/>
    </source>
</evidence>
<dbReference type="InterPro" id="IPR059179">
    <property type="entry name" value="MLKL-like_MCAfunc"/>
</dbReference>
<feature type="compositionally biased region" description="Polar residues" evidence="1">
    <location>
        <begin position="201"/>
        <end position="218"/>
    </location>
</feature>
<reference evidence="2 3" key="1">
    <citation type="submission" date="2024-01" db="EMBL/GenBank/DDBJ databases">
        <title>A draft genome for a cacao thread blight-causing isolate of Paramarasmius palmivorus.</title>
        <authorList>
            <person name="Baruah I.K."/>
            <person name="Bukari Y."/>
            <person name="Amoako-Attah I."/>
            <person name="Meinhardt L.W."/>
            <person name="Bailey B.A."/>
            <person name="Cohen S.P."/>
        </authorList>
    </citation>
    <scope>NUCLEOTIDE SEQUENCE [LARGE SCALE GENOMIC DNA]</scope>
    <source>
        <strain evidence="2 3">GH-12</strain>
    </source>
</reference>
<feature type="compositionally biased region" description="Polar residues" evidence="1">
    <location>
        <begin position="1"/>
        <end position="17"/>
    </location>
</feature>
<dbReference type="EMBL" id="JAYKXP010000012">
    <property type="protein sequence ID" value="KAK7051479.1"/>
    <property type="molecule type" value="Genomic_DNA"/>
</dbReference>
<evidence type="ECO:0000313" key="3">
    <source>
        <dbReference type="Proteomes" id="UP001383192"/>
    </source>
</evidence>
<feature type="compositionally biased region" description="Basic and acidic residues" evidence="1">
    <location>
        <begin position="245"/>
        <end position="257"/>
    </location>
</feature>
<feature type="region of interest" description="Disordered" evidence="1">
    <location>
        <begin position="201"/>
        <end position="327"/>
    </location>
</feature>
<feature type="region of interest" description="Disordered" evidence="1">
    <location>
        <begin position="1"/>
        <end position="21"/>
    </location>
</feature>
<dbReference type="Gene3D" id="1.20.930.20">
    <property type="entry name" value="Adaptor protein Cbl, N-terminal domain"/>
    <property type="match status" value="1"/>
</dbReference>
<name>A0AAW0DJG2_9AGAR</name>
<dbReference type="Proteomes" id="UP001383192">
    <property type="component" value="Unassembled WGS sequence"/>
</dbReference>
<protein>
    <recommendedName>
        <fullName evidence="4">Fungal N-terminal domain-containing protein</fullName>
    </recommendedName>
</protein>
<sequence>MSLDTPASSTSPGLSQPSRRKQILTTAGDVSLTVLETLKEISGFIPIPGIGAAANLGIEIITAIQEVDGNKQELERLEDVVCRLIVTMHKVCQTSVKDAVRNGELPQRPESEQVPLDTSSLSTELQGMLKDLGSTLQEVKAFIDECPKRSRTGRFFLRKTYADDITAQRQKVENTLRNVETLSNLIMHHKIDRLLGLSTEKQSPEVTSKSSPSTSLTGQPGHGHEPIPEAIPRARSVSSQGCTREQGDPEVHNEPHTSRPNQPLPRERFTQSQSRHTPISNYHTPEFSFSFNDRGRYPTGDDSDAYSGGGERSHRRGRSHSPFEPLFDGEDEGYWEPRFDSHYHHPEPASFTENTFLHPPPRMHRRRTAIPQPYMAQACWGNSPPIPVYNNVRGNQTNTTNSGGNTTMVNCGNSYQSTNVGSSFRSKNPFASFTSTK</sequence>
<evidence type="ECO:0000313" key="2">
    <source>
        <dbReference type="EMBL" id="KAK7051479.1"/>
    </source>
</evidence>
<dbReference type="CDD" id="cd21037">
    <property type="entry name" value="MLKL_NTD"/>
    <property type="match status" value="1"/>
</dbReference>